<evidence type="ECO:0000256" key="9">
    <source>
        <dbReference type="ARBA" id="ARBA00023136"/>
    </source>
</evidence>
<keyword evidence="9" id="KW-0472">Membrane</keyword>
<keyword evidence="8" id="KW-1133">Transmembrane helix</keyword>
<dbReference type="Pfam" id="PF00560">
    <property type="entry name" value="LRR_1"/>
    <property type="match status" value="5"/>
</dbReference>
<dbReference type="PANTHER" id="PTHR48061:SF50">
    <property type="entry name" value="LEUCINE-RICH REPEAT-CONTAINING N-TERMINAL PLANT-TYPE DOMAIN-CONTAINING PROTEIN"/>
    <property type="match status" value="1"/>
</dbReference>
<dbReference type="SUPFAM" id="SSF52058">
    <property type="entry name" value="L domain-like"/>
    <property type="match status" value="2"/>
</dbReference>
<dbReference type="GO" id="GO:0005886">
    <property type="term" value="C:plasma membrane"/>
    <property type="evidence" value="ECO:0007669"/>
    <property type="project" value="UniProtKB-SubCell"/>
</dbReference>
<evidence type="ECO:0000313" key="12">
    <source>
        <dbReference type="EMBL" id="GMN62191.1"/>
    </source>
</evidence>
<evidence type="ECO:0000256" key="4">
    <source>
        <dbReference type="ARBA" id="ARBA00022614"/>
    </source>
</evidence>
<keyword evidence="7" id="KW-0677">Repeat</keyword>
<comment type="subcellular location">
    <subcellularLocation>
        <location evidence="1">Cell membrane</location>
        <topology evidence="1">Single-pass type I membrane protein</topology>
    </subcellularLocation>
</comment>
<dbReference type="FunFam" id="3.80.10.10:FF:000041">
    <property type="entry name" value="LRR receptor-like serine/threonine-protein kinase ERECTA"/>
    <property type="match status" value="1"/>
</dbReference>
<dbReference type="EMBL" id="BTGU01000125">
    <property type="protein sequence ID" value="GMN62191.1"/>
    <property type="molecule type" value="Genomic_DNA"/>
</dbReference>
<evidence type="ECO:0000256" key="7">
    <source>
        <dbReference type="ARBA" id="ARBA00022737"/>
    </source>
</evidence>
<dbReference type="InterPro" id="IPR046956">
    <property type="entry name" value="RLP23-like"/>
</dbReference>
<keyword evidence="3" id="KW-1003">Cell membrane</keyword>
<evidence type="ECO:0000313" key="13">
    <source>
        <dbReference type="Proteomes" id="UP001187192"/>
    </source>
</evidence>
<protein>
    <submittedName>
        <fullName evidence="12">Uncharacterized protein</fullName>
    </submittedName>
</protein>
<keyword evidence="6" id="KW-0732">Signal</keyword>
<name>A0AA88DWL7_FICCA</name>
<dbReference type="Pfam" id="PF13855">
    <property type="entry name" value="LRR_8"/>
    <property type="match status" value="1"/>
</dbReference>
<evidence type="ECO:0000256" key="11">
    <source>
        <dbReference type="ARBA" id="ARBA00023180"/>
    </source>
</evidence>
<dbReference type="PANTHER" id="PTHR48061">
    <property type="entry name" value="LEUCINE-RICH REPEAT RECEPTOR PROTEIN KINASE EMS1-LIKE-RELATED"/>
    <property type="match status" value="1"/>
</dbReference>
<dbReference type="Gene3D" id="3.80.10.10">
    <property type="entry name" value="Ribonuclease Inhibitor"/>
    <property type="match status" value="3"/>
</dbReference>
<dbReference type="InterPro" id="IPR032675">
    <property type="entry name" value="LRR_dom_sf"/>
</dbReference>
<keyword evidence="5" id="KW-0812">Transmembrane</keyword>
<dbReference type="AlphaFoldDB" id="A0AA88DWL7"/>
<keyword evidence="13" id="KW-1185">Reference proteome</keyword>
<dbReference type="InterPro" id="IPR001611">
    <property type="entry name" value="Leu-rich_rpt"/>
</dbReference>
<keyword evidence="11" id="KW-0325">Glycoprotein</keyword>
<keyword evidence="10" id="KW-0675">Receptor</keyword>
<organism evidence="12 13">
    <name type="scientific">Ficus carica</name>
    <name type="common">Common fig</name>
    <dbReference type="NCBI Taxonomy" id="3494"/>
    <lineage>
        <taxon>Eukaryota</taxon>
        <taxon>Viridiplantae</taxon>
        <taxon>Streptophyta</taxon>
        <taxon>Embryophyta</taxon>
        <taxon>Tracheophyta</taxon>
        <taxon>Spermatophyta</taxon>
        <taxon>Magnoliopsida</taxon>
        <taxon>eudicotyledons</taxon>
        <taxon>Gunneridae</taxon>
        <taxon>Pentapetalae</taxon>
        <taxon>rosids</taxon>
        <taxon>fabids</taxon>
        <taxon>Rosales</taxon>
        <taxon>Moraceae</taxon>
        <taxon>Ficeae</taxon>
        <taxon>Ficus</taxon>
    </lineage>
</organism>
<comment type="similarity">
    <text evidence="2">Belongs to the RLP family.</text>
</comment>
<gene>
    <name evidence="12" type="ORF">TIFTF001_031272</name>
</gene>
<keyword evidence="4" id="KW-0433">Leucine-rich repeat</keyword>
<reference evidence="12" key="1">
    <citation type="submission" date="2023-07" db="EMBL/GenBank/DDBJ databases">
        <title>draft genome sequence of fig (Ficus carica).</title>
        <authorList>
            <person name="Takahashi T."/>
            <person name="Nishimura K."/>
        </authorList>
    </citation>
    <scope>NUCLEOTIDE SEQUENCE</scope>
</reference>
<evidence type="ECO:0000256" key="2">
    <source>
        <dbReference type="ARBA" id="ARBA00009592"/>
    </source>
</evidence>
<dbReference type="PRINTS" id="PR00019">
    <property type="entry name" value="LEURICHRPT"/>
</dbReference>
<dbReference type="SMART" id="SM00369">
    <property type="entry name" value="LRR_TYP"/>
    <property type="match status" value="5"/>
</dbReference>
<evidence type="ECO:0000256" key="6">
    <source>
        <dbReference type="ARBA" id="ARBA00022729"/>
    </source>
</evidence>
<dbReference type="InterPro" id="IPR003591">
    <property type="entry name" value="Leu-rich_rpt_typical-subtyp"/>
</dbReference>
<dbReference type="Proteomes" id="UP001187192">
    <property type="component" value="Unassembled WGS sequence"/>
</dbReference>
<sequence>MNSMLMEISQLFNLSFLDLSLNQLELKRPDFSTFVRNFSKIKCLDLSTVDISSPVPSFLANFSSLTSLRLEHCGLYGEFPIDIFQLPNLQFLYLTNNNNLTGSFPEFLAGSPLRQLSIADTNFSGHLPSSIGNLNSLNKLGVADCGFHGSLPSSLGRLLNLQFLELGGNAFSGTVDFNMFLNMKNLTILGLSDNMLSVLTRENSTTISTNATLPKFEFLFLGSCNLTSFPDFLRHQHRLKLLDLTHNHIHGKVPKWIWNTSIEGLYITDNFLTGFGVVVLPSRSIRILEFSRNNFMGALPVLPSSTTYVDGSRNEMSGEISALFFNLSSLQLLDLSYNKLSGVLPECLRNTNQNLSSLGVPQTCSFGRQLQVMDLSYNQFQGRLPQSLLSNCLELNVLKLENNHFRDVFPSWLGNLPELKLLLLRSNQFYGEITCKSTSHYEFPSLQIIDLSHNNLSGMLPSCFFQKLNVMKDFDETWSMDMF</sequence>
<evidence type="ECO:0000256" key="8">
    <source>
        <dbReference type="ARBA" id="ARBA00022989"/>
    </source>
</evidence>
<evidence type="ECO:0000256" key="5">
    <source>
        <dbReference type="ARBA" id="ARBA00022692"/>
    </source>
</evidence>
<evidence type="ECO:0000256" key="3">
    <source>
        <dbReference type="ARBA" id="ARBA00022475"/>
    </source>
</evidence>
<proteinExistence type="inferred from homology"/>
<evidence type="ECO:0000256" key="1">
    <source>
        <dbReference type="ARBA" id="ARBA00004251"/>
    </source>
</evidence>
<accession>A0AA88DWL7</accession>
<comment type="caution">
    <text evidence="12">The sequence shown here is derived from an EMBL/GenBank/DDBJ whole genome shotgun (WGS) entry which is preliminary data.</text>
</comment>
<evidence type="ECO:0000256" key="10">
    <source>
        <dbReference type="ARBA" id="ARBA00023170"/>
    </source>
</evidence>